<dbReference type="Proteomes" id="UP001420932">
    <property type="component" value="Unassembled WGS sequence"/>
</dbReference>
<dbReference type="PROSITE" id="PS50929">
    <property type="entry name" value="ABC_TM1F"/>
    <property type="match status" value="1"/>
</dbReference>
<proteinExistence type="predicted"/>
<evidence type="ECO:0000256" key="1">
    <source>
        <dbReference type="ARBA" id="ARBA00004141"/>
    </source>
</evidence>
<dbReference type="GO" id="GO:0140359">
    <property type="term" value="F:ABC-type transporter activity"/>
    <property type="evidence" value="ECO:0007669"/>
    <property type="project" value="InterPro"/>
</dbReference>
<dbReference type="PANTHER" id="PTHR24222">
    <property type="entry name" value="ABC TRANSPORTER B FAMILY"/>
    <property type="match status" value="1"/>
</dbReference>
<dbReference type="EMBL" id="JBBNAF010000002">
    <property type="protein sequence ID" value="KAK9163056.1"/>
    <property type="molecule type" value="Genomic_DNA"/>
</dbReference>
<dbReference type="PANTHER" id="PTHR24222:SF83">
    <property type="entry name" value="ABC TRANSPORTER B FAMILY MEMBER 19"/>
    <property type="match status" value="1"/>
</dbReference>
<keyword evidence="3" id="KW-1133">Transmembrane helix</keyword>
<comment type="caution">
    <text evidence="6">The sequence shown here is derived from an EMBL/GenBank/DDBJ whole genome shotgun (WGS) entry which is preliminary data.</text>
</comment>
<evidence type="ECO:0000256" key="4">
    <source>
        <dbReference type="ARBA" id="ARBA00023136"/>
    </source>
</evidence>
<accession>A0AAP0L276</accession>
<dbReference type="Gene3D" id="1.20.1560.10">
    <property type="entry name" value="ABC transporter type 1, transmembrane domain"/>
    <property type="match status" value="1"/>
</dbReference>
<evidence type="ECO:0000259" key="5">
    <source>
        <dbReference type="PROSITE" id="PS50929"/>
    </source>
</evidence>
<dbReference type="Pfam" id="PF00664">
    <property type="entry name" value="ABC_membrane"/>
    <property type="match status" value="1"/>
</dbReference>
<feature type="domain" description="ABC transmembrane type-1" evidence="5">
    <location>
        <begin position="95"/>
        <end position="148"/>
    </location>
</feature>
<dbReference type="GO" id="GO:0005524">
    <property type="term" value="F:ATP binding"/>
    <property type="evidence" value="ECO:0007669"/>
    <property type="project" value="InterPro"/>
</dbReference>
<evidence type="ECO:0000313" key="6">
    <source>
        <dbReference type="EMBL" id="KAK9163056.1"/>
    </source>
</evidence>
<keyword evidence="4" id="KW-0472">Membrane</keyword>
<name>A0AAP0L276_9MAGN</name>
<dbReference type="GO" id="GO:0005886">
    <property type="term" value="C:plasma membrane"/>
    <property type="evidence" value="ECO:0007669"/>
    <property type="project" value="TreeGrafter"/>
</dbReference>
<evidence type="ECO:0000256" key="2">
    <source>
        <dbReference type="ARBA" id="ARBA00022692"/>
    </source>
</evidence>
<dbReference type="InterPro" id="IPR039421">
    <property type="entry name" value="Type_1_exporter"/>
</dbReference>
<keyword evidence="2" id="KW-0812">Transmembrane</keyword>
<gene>
    <name evidence="6" type="ORF">Syun_003958</name>
</gene>
<evidence type="ECO:0000256" key="3">
    <source>
        <dbReference type="ARBA" id="ARBA00022989"/>
    </source>
</evidence>
<dbReference type="InterPro" id="IPR011527">
    <property type="entry name" value="ABC1_TM_dom"/>
</dbReference>
<dbReference type="InterPro" id="IPR036640">
    <property type="entry name" value="ABC1_TM_sf"/>
</dbReference>
<sequence>MLRLHRYNVASSKIFQGKGNETVVRPNVRFRDSEISRRKEDMIIIENQVGALTTINISGISMSATTIRRRRFQILDLFFDILNVKRMSIPIEIGCWMYTSERQAARLRLDFFKAVLSQDIGAFDTDLTTGKIIAGMTNHMNVIQDAIGKKGHGLGFRFFKGSSTSQWDFQAKIWLMQPDLIRGQCGHYPKGHFMIDVQQTYMGTESYGKETVSRVRYHDRHPGHYKDNFLQPGVTQKSVAQLQPGKRVLILTELDPKVKLWYFITLDGLGALRCLSFVYSALNYLLISLKRPKKGRRCNDKAGE</sequence>
<evidence type="ECO:0000313" key="7">
    <source>
        <dbReference type="Proteomes" id="UP001420932"/>
    </source>
</evidence>
<dbReference type="AlphaFoldDB" id="A0AAP0L276"/>
<reference evidence="6 7" key="1">
    <citation type="submission" date="2024-01" db="EMBL/GenBank/DDBJ databases">
        <title>Genome assemblies of Stephania.</title>
        <authorList>
            <person name="Yang L."/>
        </authorList>
    </citation>
    <scope>NUCLEOTIDE SEQUENCE [LARGE SCALE GENOMIC DNA]</scope>
    <source>
        <strain evidence="6">YNDBR</strain>
        <tissue evidence="6">Leaf</tissue>
    </source>
</reference>
<comment type="subcellular location">
    <subcellularLocation>
        <location evidence="1">Membrane</location>
        <topology evidence="1">Multi-pass membrane protein</topology>
    </subcellularLocation>
</comment>
<keyword evidence="7" id="KW-1185">Reference proteome</keyword>
<organism evidence="6 7">
    <name type="scientific">Stephania yunnanensis</name>
    <dbReference type="NCBI Taxonomy" id="152371"/>
    <lineage>
        <taxon>Eukaryota</taxon>
        <taxon>Viridiplantae</taxon>
        <taxon>Streptophyta</taxon>
        <taxon>Embryophyta</taxon>
        <taxon>Tracheophyta</taxon>
        <taxon>Spermatophyta</taxon>
        <taxon>Magnoliopsida</taxon>
        <taxon>Ranunculales</taxon>
        <taxon>Menispermaceae</taxon>
        <taxon>Menispermoideae</taxon>
        <taxon>Cissampelideae</taxon>
        <taxon>Stephania</taxon>
    </lineage>
</organism>
<protein>
    <recommendedName>
        <fullName evidence="5">ABC transmembrane type-1 domain-containing protein</fullName>
    </recommendedName>
</protein>
<dbReference type="SUPFAM" id="SSF90123">
    <property type="entry name" value="ABC transporter transmembrane region"/>
    <property type="match status" value="1"/>
</dbReference>